<name>A0A5K7Z0S1_9BACT</name>
<accession>A0A5K7Z0S1</accession>
<dbReference type="RefSeq" id="WP_155304477.1">
    <property type="nucleotide sequence ID" value="NZ_AP021875.1"/>
</dbReference>
<evidence type="ECO:0000313" key="2">
    <source>
        <dbReference type="EMBL" id="BBO75572.1"/>
    </source>
</evidence>
<feature type="signal peptide" evidence="1">
    <location>
        <begin position="1"/>
        <end position="26"/>
    </location>
</feature>
<keyword evidence="1" id="KW-0732">Signal</keyword>
<dbReference type="AlphaFoldDB" id="A0A5K7Z0S1"/>
<evidence type="ECO:0000256" key="1">
    <source>
        <dbReference type="SAM" id="SignalP"/>
    </source>
</evidence>
<dbReference type="Proteomes" id="UP000427769">
    <property type="component" value="Chromosome"/>
</dbReference>
<keyword evidence="3" id="KW-1185">Reference proteome</keyword>
<gene>
    <name evidence="2" type="ORF">DSCW_29890</name>
</gene>
<feature type="chain" id="PRO_5024332646" evidence="1">
    <location>
        <begin position="27"/>
        <end position="162"/>
    </location>
</feature>
<reference evidence="2 3" key="1">
    <citation type="submission" date="2019-11" db="EMBL/GenBank/DDBJ databases">
        <title>Comparative genomics of hydrocarbon-degrading Desulfosarcina strains.</title>
        <authorList>
            <person name="Watanabe M."/>
            <person name="Kojima H."/>
            <person name="Fukui M."/>
        </authorList>
    </citation>
    <scope>NUCLEOTIDE SEQUENCE [LARGE SCALE GENOMIC DNA]</scope>
    <source>
        <strain evidence="2 3">PP31</strain>
    </source>
</reference>
<organism evidence="2 3">
    <name type="scientific">Desulfosarcina widdelii</name>
    <dbReference type="NCBI Taxonomy" id="947919"/>
    <lineage>
        <taxon>Bacteria</taxon>
        <taxon>Pseudomonadati</taxon>
        <taxon>Thermodesulfobacteriota</taxon>
        <taxon>Desulfobacteria</taxon>
        <taxon>Desulfobacterales</taxon>
        <taxon>Desulfosarcinaceae</taxon>
        <taxon>Desulfosarcina</taxon>
    </lineage>
</organism>
<evidence type="ECO:0000313" key="3">
    <source>
        <dbReference type="Proteomes" id="UP000427769"/>
    </source>
</evidence>
<protein>
    <submittedName>
        <fullName evidence="2">Uncharacterized protein</fullName>
    </submittedName>
</protein>
<proteinExistence type="predicted"/>
<sequence length="162" mass="17616">MSVRALYIVFVFCCLIQICGSPRALAGDDGGPDFYVDGGVSRYILALPDYRPIQAFNYPGGPPCTLVTRLAVNDDPATGIMGRLTLGIRTASPIFFELTGRTFKTNDRINKAYTTAEEGSDYIGFFPVDGLRSANGAHREPPLCVCIPVFPNPVVVFWSAML</sequence>
<dbReference type="KEGG" id="dwd:DSCW_29890"/>
<dbReference type="EMBL" id="AP021875">
    <property type="protein sequence ID" value="BBO75572.1"/>
    <property type="molecule type" value="Genomic_DNA"/>
</dbReference>